<dbReference type="KEGG" id="mro:MROS_1973"/>
<dbReference type="eggNOG" id="COG4758">
    <property type="taxonomic scope" value="Bacteria"/>
</dbReference>
<keyword evidence="1" id="KW-0472">Membrane</keyword>
<feature type="domain" description="LiaF transmembrane" evidence="2">
    <location>
        <begin position="7"/>
        <end position="76"/>
    </location>
</feature>
<dbReference type="Proteomes" id="UP000009011">
    <property type="component" value="Chromosome"/>
</dbReference>
<dbReference type="Pfam" id="PF22570">
    <property type="entry name" value="LiaF-TM"/>
    <property type="match status" value="1"/>
</dbReference>
<keyword evidence="4" id="KW-1185">Reference proteome</keyword>
<evidence type="ECO:0000313" key="4">
    <source>
        <dbReference type="Proteomes" id="UP000009011"/>
    </source>
</evidence>
<dbReference type="RefSeq" id="WP_014856637.1">
    <property type="nucleotide sequence ID" value="NC_018178.1"/>
</dbReference>
<keyword evidence="1" id="KW-0812">Transmembrane</keyword>
<name>I6Z7R6_MELRP</name>
<feature type="transmembrane region" description="Helical" evidence="1">
    <location>
        <begin position="7"/>
        <end position="27"/>
    </location>
</feature>
<accession>I6Z7R6</accession>
<protein>
    <recommendedName>
        <fullName evidence="2">LiaF transmembrane domain-containing protein</fullName>
    </recommendedName>
</protein>
<dbReference type="OrthoDB" id="941984at2"/>
<evidence type="ECO:0000259" key="2">
    <source>
        <dbReference type="Pfam" id="PF22570"/>
    </source>
</evidence>
<dbReference type="AlphaFoldDB" id="I6Z7R6"/>
<gene>
    <name evidence="3" type="ordered locus">MROS_1973</name>
</gene>
<feature type="transmembrane region" description="Helical" evidence="1">
    <location>
        <begin position="33"/>
        <end position="51"/>
    </location>
</feature>
<organism evidence="3 4">
    <name type="scientific">Melioribacter roseus (strain DSM 23840 / JCM 17771 / VKM B-2668 / P3M-2)</name>
    <dbReference type="NCBI Taxonomy" id="1191523"/>
    <lineage>
        <taxon>Bacteria</taxon>
        <taxon>Pseudomonadati</taxon>
        <taxon>Ignavibacteriota</taxon>
        <taxon>Ignavibacteria</taxon>
        <taxon>Ignavibacteriales</taxon>
        <taxon>Melioribacteraceae</taxon>
        <taxon>Melioribacter</taxon>
    </lineage>
</organism>
<feature type="transmembrane region" description="Helical" evidence="1">
    <location>
        <begin position="58"/>
        <end position="80"/>
    </location>
</feature>
<dbReference type="STRING" id="1191523.MROS_1973"/>
<evidence type="ECO:0000313" key="3">
    <source>
        <dbReference type="EMBL" id="AFN75205.1"/>
    </source>
</evidence>
<reference evidence="3 4" key="1">
    <citation type="journal article" date="2013" name="PLoS ONE">
        <title>Genomic analysis of Melioribacter roseus, facultatively anaerobic organotrophic bacterium representing a novel deep lineage within Bacteriodetes/Chlorobi group.</title>
        <authorList>
            <person name="Kadnikov V.V."/>
            <person name="Mardanov A.V."/>
            <person name="Podosokorskaya O.A."/>
            <person name="Gavrilov S.N."/>
            <person name="Kublanov I.V."/>
            <person name="Beletsky A.V."/>
            <person name="Bonch-Osmolovskaya E.A."/>
            <person name="Ravin N.V."/>
        </authorList>
    </citation>
    <scope>NUCLEOTIDE SEQUENCE [LARGE SCALE GENOMIC DNA]</scope>
    <source>
        <strain evidence="4">JCM 17771 / P3M-2</strain>
    </source>
</reference>
<sequence>MKSGQLFWGFFFLTIGVLIFAYKYDWIHSSYDFIWNIWPLIFVFWGGLIIFRDTFIRHVINLLFGIFMALLIFGFVMNIFNGCETYPRYVNDYKEYKHDELPAVNYAKLNFKSGAGYFEIDNFTDRFYETEAEGELADYRIDSYTDDSTAYLDVELDGDHDIEIDGGRLKNTLKLHLNDQPVWDFDLNFGAAKARFDLKNFKTRNVSIKTGASDVIIKLGDKYDRTLMDVEMGAAKLTIYVPKNSACSMKSDLFLVARHLEGLEKVKPGYYKSPDYDTADKKIDIFIKGGISSINLIRY</sequence>
<dbReference type="EMBL" id="CP003557">
    <property type="protein sequence ID" value="AFN75205.1"/>
    <property type="molecule type" value="Genomic_DNA"/>
</dbReference>
<proteinExistence type="predicted"/>
<evidence type="ECO:0000256" key="1">
    <source>
        <dbReference type="SAM" id="Phobius"/>
    </source>
</evidence>
<dbReference type="HOGENOM" id="CLU_073800_0_0_10"/>
<dbReference type="InterPro" id="IPR054331">
    <property type="entry name" value="LiaF_TM"/>
</dbReference>
<keyword evidence="1" id="KW-1133">Transmembrane helix</keyword>